<organism evidence="8 9">
    <name type="scientific">Cryomyces minteri</name>
    <dbReference type="NCBI Taxonomy" id="331657"/>
    <lineage>
        <taxon>Eukaryota</taxon>
        <taxon>Fungi</taxon>
        <taxon>Dikarya</taxon>
        <taxon>Ascomycota</taxon>
        <taxon>Pezizomycotina</taxon>
        <taxon>Dothideomycetes</taxon>
        <taxon>Dothideomycetes incertae sedis</taxon>
        <taxon>Cryomyces</taxon>
    </lineage>
</organism>
<dbReference type="GO" id="GO:0005829">
    <property type="term" value="C:cytosol"/>
    <property type="evidence" value="ECO:0007669"/>
    <property type="project" value="TreeGrafter"/>
</dbReference>
<dbReference type="Pfam" id="PF03810">
    <property type="entry name" value="IBN_N"/>
    <property type="match status" value="1"/>
</dbReference>
<dbReference type="InterPro" id="IPR016024">
    <property type="entry name" value="ARM-type_fold"/>
</dbReference>
<dbReference type="Gene3D" id="1.25.10.10">
    <property type="entry name" value="Leucine-rich Repeat Variant"/>
    <property type="match status" value="1"/>
</dbReference>
<dbReference type="SMART" id="SM00913">
    <property type="entry name" value="IBN_N"/>
    <property type="match status" value="1"/>
</dbReference>
<gene>
    <name evidence="8" type="ORF">B0A49_11725</name>
</gene>
<feature type="domain" description="Importin N-terminal" evidence="7">
    <location>
        <begin position="24"/>
        <end position="100"/>
    </location>
</feature>
<proteinExistence type="predicted"/>
<evidence type="ECO:0000259" key="7">
    <source>
        <dbReference type="PROSITE" id="PS50166"/>
    </source>
</evidence>
<sequence length="149" mass="16734">MDVAGIRDRIQATLDPNADIRRQAELDLKFAEDKPGFLDALLNILEAEQEQGVRLSTAIYLKNRVSKGWSASDESSSQFKPIPEDQKASFRNRLVSVLASTQAQVRAQLVPILQKILHDDFPDKWPDFLEITLRLLNSNDANSVFAGLQ</sequence>
<accession>A0A4U0VM06</accession>
<dbReference type="AlphaFoldDB" id="A0A4U0VM06"/>
<dbReference type="PROSITE" id="PS50166">
    <property type="entry name" value="IMPORTIN_B_NT"/>
    <property type="match status" value="1"/>
</dbReference>
<evidence type="ECO:0000256" key="6">
    <source>
        <dbReference type="ARBA" id="ARBA00023242"/>
    </source>
</evidence>
<reference evidence="8 9" key="1">
    <citation type="submission" date="2017-03" db="EMBL/GenBank/DDBJ databases">
        <title>Genomes of endolithic fungi from Antarctica.</title>
        <authorList>
            <person name="Coleine C."/>
            <person name="Masonjones S."/>
            <person name="Stajich J.E."/>
        </authorList>
    </citation>
    <scope>NUCLEOTIDE SEQUENCE [LARGE SCALE GENOMIC DNA]</scope>
    <source>
        <strain evidence="8 9">CCFEE 5187</strain>
    </source>
</reference>
<evidence type="ECO:0000256" key="2">
    <source>
        <dbReference type="ARBA" id="ARBA00004496"/>
    </source>
</evidence>
<dbReference type="STRING" id="331657.A0A4U0VM06"/>
<dbReference type="EMBL" id="NAJN01002678">
    <property type="protein sequence ID" value="TKA50012.1"/>
    <property type="molecule type" value="Genomic_DNA"/>
</dbReference>
<dbReference type="GO" id="GO:0031267">
    <property type="term" value="F:small GTPase binding"/>
    <property type="evidence" value="ECO:0007669"/>
    <property type="project" value="InterPro"/>
</dbReference>
<dbReference type="GO" id="GO:0005635">
    <property type="term" value="C:nuclear envelope"/>
    <property type="evidence" value="ECO:0007669"/>
    <property type="project" value="TreeGrafter"/>
</dbReference>
<dbReference type="OrthoDB" id="760868at2759"/>
<evidence type="ECO:0000256" key="5">
    <source>
        <dbReference type="ARBA" id="ARBA00022927"/>
    </source>
</evidence>
<comment type="subcellular location">
    <subcellularLocation>
        <location evidence="2">Cytoplasm</location>
    </subcellularLocation>
    <subcellularLocation>
        <location evidence="1">Nucleus</location>
    </subcellularLocation>
</comment>
<evidence type="ECO:0000313" key="9">
    <source>
        <dbReference type="Proteomes" id="UP000308768"/>
    </source>
</evidence>
<evidence type="ECO:0000256" key="4">
    <source>
        <dbReference type="ARBA" id="ARBA00022490"/>
    </source>
</evidence>
<evidence type="ECO:0000256" key="3">
    <source>
        <dbReference type="ARBA" id="ARBA00022448"/>
    </source>
</evidence>
<dbReference type="PANTHER" id="PTHR10997:SF18">
    <property type="entry name" value="D-IMPORTIN 7_RANBP7"/>
    <property type="match status" value="1"/>
</dbReference>
<keyword evidence="5" id="KW-0653">Protein transport</keyword>
<feature type="non-terminal residue" evidence="8">
    <location>
        <position position="149"/>
    </location>
</feature>
<dbReference type="InterPro" id="IPR001494">
    <property type="entry name" value="Importin-beta_N"/>
</dbReference>
<name>A0A4U0VM06_9PEZI</name>
<keyword evidence="6" id="KW-0539">Nucleus</keyword>
<protein>
    <recommendedName>
        <fullName evidence="7">Importin N-terminal domain-containing protein</fullName>
    </recommendedName>
</protein>
<dbReference type="InterPro" id="IPR011989">
    <property type="entry name" value="ARM-like"/>
</dbReference>
<dbReference type="PANTHER" id="PTHR10997">
    <property type="entry name" value="IMPORTIN-7, 8, 11"/>
    <property type="match status" value="1"/>
</dbReference>
<dbReference type="GO" id="GO:0006606">
    <property type="term" value="P:protein import into nucleus"/>
    <property type="evidence" value="ECO:0007669"/>
    <property type="project" value="TreeGrafter"/>
</dbReference>
<dbReference type="SUPFAM" id="SSF48371">
    <property type="entry name" value="ARM repeat"/>
    <property type="match status" value="1"/>
</dbReference>
<dbReference type="Proteomes" id="UP000308768">
    <property type="component" value="Unassembled WGS sequence"/>
</dbReference>
<keyword evidence="4" id="KW-0963">Cytoplasm</keyword>
<evidence type="ECO:0000256" key="1">
    <source>
        <dbReference type="ARBA" id="ARBA00004123"/>
    </source>
</evidence>
<keyword evidence="9" id="KW-1185">Reference proteome</keyword>
<keyword evidence="3" id="KW-0813">Transport</keyword>
<evidence type="ECO:0000313" key="8">
    <source>
        <dbReference type="EMBL" id="TKA50012.1"/>
    </source>
</evidence>
<comment type="caution">
    <text evidence="8">The sequence shown here is derived from an EMBL/GenBank/DDBJ whole genome shotgun (WGS) entry which is preliminary data.</text>
</comment>